<keyword evidence="3" id="KW-0732">Signal</keyword>
<feature type="chain" id="PRO_5012078821" evidence="3">
    <location>
        <begin position="22"/>
        <end position="444"/>
    </location>
</feature>
<protein>
    <submittedName>
        <fullName evidence="4">Phosphoglycerate mutase-like protein</fullName>
    </submittedName>
</protein>
<comment type="similarity">
    <text evidence="1">Belongs to the histidine acid phosphatase family.</text>
</comment>
<dbReference type="OrthoDB" id="10257284at2759"/>
<dbReference type="InParanoid" id="A0A1Y1XZ14"/>
<organism evidence="4 5">
    <name type="scientific">Basidiobolus meristosporus CBS 931.73</name>
    <dbReference type="NCBI Taxonomy" id="1314790"/>
    <lineage>
        <taxon>Eukaryota</taxon>
        <taxon>Fungi</taxon>
        <taxon>Fungi incertae sedis</taxon>
        <taxon>Zoopagomycota</taxon>
        <taxon>Entomophthoromycotina</taxon>
        <taxon>Basidiobolomycetes</taxon>
        <taxon>Basidiobolales</taxon>
        <taxon>Basidiobolaceae</taxon>
        <taxon>Basidiobolus</taxon>
    </lineage>
</organism>
<evidence type="ECO:0000256" key="1">
    <source>
        <dbReference type="ARBA" id="ARBA00005375"/>
    </source>
</evidence>
<comment type="caution">
    <text evidence="4">The sequence shown here is derived from an EMBL/GenBank/DDBJ whole genome shotgun (WGS) entry which is preliminary data.</text>
</comment>
<dbReference type="InterPro" id="IPR000560">
    <property type="entry name" value="His_Pase_clade-2"/>
</dbReference>
<dbReference type="PANTHER" id="PTHR11567:SF110">
    <property type="entry name" value="2-PHOSPHOXYLOSE PHOSPHATASE 1"/>
    <property type="match status" value="1"/>
</dbReference>
<dbReference type="FunCoup" id="A0A1Y1XZ14">
    <property type="interactions" value="60"/>
</dbReference>
<dbReference type="Pfam" id="PF00328">
    <property type="entry name" value="His_Phos_2"/>
    <property type="match status" value="1"/>
</dbReference>
<dbReference type="Proteomes" id="UP000193498">
    <property type="component" value="Unassembled WGS sequence"/>
</dbReference>
<dbReference type="InterPro" id="IPR033379">
    <property type="entry name" value="Acid_Pase_AS"/>
</dbReference>
<reference evidence="4 5" key="1">
    <citation type="submission" date="2016-07" db="EMBL/GenBank/DDBJ databases">
        <title>Pervasive Adenine N6-methylation of Active Genes in Fungi.</title>
        <authorList>
            <consortium name="DOE Joint Genome Institute"/>
            <person name="Mondo S.J."/>
            <person name="Dannebaum R.O."/>
            <person name="Kuo R.C."/>
            <person name="Labutti K."/>
            <person name="Haridas S."/>
            <person name="Kuo A."/>
            <person name="Salamov A."/>
            <person name="Ahrendt S.R."/>
            <person name="Lipzen A."/>
            <person name="Sullivan W."/>
            <person name="Andreopoulos W.B."/>
            <person name="Clum A."/>
            <person name="Lindquist E."/>
            <person name="Daum C."/>
            <person name="Ramamoorthy G.K."/>
            <person name="Gryganskyi A."/>
            <person name="Culley D."/>
            <person name="Magnuson J.K."/>
            <person name="James T.Y."/>
            <person name="O'Malley M.A."/>
            <person name="Stajich J.E."/>
            <person name="Spatafora J.W."/>
            <person name="Visel A."/>
            <person name="Grigoriev I.V."/>
        </authorList>
    </citation>
    <scope>NUCLEOTIDE SEQUENCE [LARGE SCALE GENOMIC DNA]</scope>
    <source>
        <strain evidence="4 5">CBS 931.73</strain>
    </source>
</reference>
<feature type="signal peptide" evidence="3">
    <location>
        <begin position="1"/>
        <end position="21"/>
    </location>
</feature>
<evidence type="ECO:0000256" key="3">
    <source>
        <dbReference type="SAM" id="SignalP"/>
    </source>
</evidence>
<sequence length="444" mass="50982">MRFLLALVAGLSTLEIVAVNGAPGLYSDAYDYCQAPRPSSKDYKPMPNAKLVHLQLLIRHGDRSPVYPNPNEHDVTWDCDQIRDHSRMYGSYQGVNFDSGSFEYDVVIPQVNALSENFWKGSCVNGQLTARGMLQHMKLGKSLRDIYVRKLGYLPEKLKDPRAFYIRSSDVWRTKQSVQSLLTGLYPVKDRASSHWTIPIVFEPTEVETLLFSKVRCPRYGEISDRMINTTYYQNYWKKVAPLKKQLDEILDTGSIPDRQNTMVGYVDSIRARSCHNKKLPCKGKKCVTEAMSHTLFRAIDVEYTYTHRDAKLADEVNGVLIGWVLKDIKERMQIAVKELQNVSKHGGKLSAKPFEVFSGHDDTMTGVLGLLHAKDMRWPPYASNLLFELWQRKDNSYHLRIIFNGKVLALKEEWCNLHSCPVEQFFKYIESKTPKKDECKLVA</sequence>
<gene>
    <name evidence="4" type="ORF">K493DRAFT_409575</name>
</gene>
<dbReference type="PROSITE" id="PS00616">
    <property type="entry name" value="HIS_ACID_PHOSPHAT_1"/>
    <property type="match status" value="1"/>
</dbReference>
<dbReference type="InterPro" id="IPR029033">
    <property type="entry name" value="His_PPase_superfam"/>
</dbReference>
<dbReference type="InterPro" id="IPR050645">
    <property type="entry name" value="Histidine_acid_phosphatase"/>
</dbReference>
<evidence type="ECO:0000313" key="5">
    <source>
        <dbReference type="Proteomes" id="UP000193498"/>
    </source>
</evidence>
<dbReference type="STRING" id="1314790.A0A1Y1XZ14"/>
<dbReference type="GO" id="GO:0016791">
    <property type="term" value="F:phosphatase activity"/>
    <property type="evidence" value="ECO:0007669"/>
    <property type="project" value="TreeGrafter"/>
</dbReference>
<dbReference type="Gene3D" id="3.40.50.1240">
    <property type="entry name" value="Phosphoglycerate mutase-like"/>
    <property type="match status" value="1"/>
</dbReference>
<dbReference type="CDD" id="cd07061">
    <property type="entry name" value="HP_HAP_like"/>
    <property type="match status" value="1"/>
</dbReference>
<dbReference type="PANTHER" id="PTHR11567">
    <property type="entry name" value="ACID PHOSPHATASE-RELATED"/>
    <property type="match status" value="1"/>
</dbReference>
<proteinExistence type="inferred from homology"/>
<keyword evidence="2" id="KW-0378">Hydrolase</keyword>
<accession>A0A1Y1XZ14</accession>
<dbReference type="SUPFAM" id="SSF53254">
    <property type="entry name" value="Phosphoglycerate mutase-like"/>
    <property type="match status" value="1"/>
</dbReference>
<evidence type="ECO:0000256" key="2">
    <source>
        <dbReference type="ARBA" id="ARBA00022801"/>
    </source>
</evidence>
<dbReference type="AlphaFoldDB" id="A0A1Y1XZ14"/>
<name>A0A1Y1XZ14_9FUNG</name>
<keyword evidence="5" id="KW-1185">Reference proteome</keyword>
<evidence type="ECO:0000313" key="4">
    <source>
        <dbReference type="EMBL" id="ORX90990.1"/>
    </source>
</evidence>
<dbReference type="EMBL" id="MCFE01000349">
    <property type="protein sequence ID" value="ORX90990.1"/>
    <property type="molecule type" value="Genomic_DNA"/>
</dbReference>